<dbReference type="PANTHER" id="PTHR13593">
    <property type="match status" value="1"/>
</dbReference>
<dbReference type="RefSeq" id="XP_013759432.1">
    <property type="nucleotide sequence ID" value="XM_013903978.1"/>
</dbReference>
<dbReference type="SUPFAM" id="SSF51695">
    <property type="entry name" value="PLC-like phosphodiesterases"/>
    <property type="match status" value="1"/>
</dbReference>
<dbReference type="GO" id="GO:0006629">
    <property type="term" value="P:lipid metabolic process"/>
    <property type="evidence" value="ECO:0007669"/>
    <property type="project" value="InterPro"/>
</dbReference>
<dbReference type="EMBL" id="GL349447">
    <property type="protein sequence ID" value="KNC47496.1"/>
    <property type="molecule type" value="Genomic_DNA"/>
</dbReference>
<dbReference type="Proteomes" id="UP000054408">
    <property type="component" value="Unassembled WGS sequence"/>
</dbReference>
<dbReference type="OrthoDB" id="1046782at2759"/>
<dbReference type="PANTHER" id="PTHR13593:SF113">
    <property type="entry name" value="SI:DKEY-266F7.9"/>
    <property type="match status" value="1"/>
</dbReference>
<keyword evidence="2" id="KW-1185">Reference proteome</keyword>
<proteinExistence type="predicted"/>
<sequence length="446" mass="48707">MRDLGPLVGNARVLDLVFPGTHDTLTADLSDRIADNANDISPRLAKILHDLAPQELIGSFIRDQATSQALYVTELLQAGTRFFDFRITYTKGPHLGEPYDWYGLHFVETKAKALTYLKTIIDWLNSPEGVDEIVVVWFSRHGDTCETGTNQYPGVSVAEKQAFWASIKSVIGPLLINASDMPPNATSVDTCRDAGQRVLVYTSDWKEFTGSDPAPLNACRHIANLHNGDFLNETIGYREQLDAYRGYAEQRQIDAATNIFSLVRLAVSSPDFQIEAAAKLRYIPFGHAEVRAKCASGFNLPNVTEWCPETLLDLTQLANYYSQLTLEIAHNSPGYAFPNAFYVDAVTSTGSIRTGTTPLNQPPGPQPHALSEYAYVATVVDWFRAWRCSTASALPDVSSGQSIADLCASAGAALATLRAAAPIQTWSDPASGRLDGWPAPGRLPGH</sequence>
<evidence type="ECO:0000313" key="2">
    <source>
        <dbReference type="Proteomes" id="UP000054408"/>
    </source>
</evidence>
<dbReference type="GeneID" id="25562193"/>
<dbReference type="OMA" id="PRYAANE"/>
<dbReference type="eggNOG" id="KOG4306">
    <property type="taxonomic scope" value="Eukaryota"/>
</dbReference>
<dbReference type="InterPro" id="IPR017946">
    <property type="entry name" value="PLC-like_Pdiesterase_TIM-brl"/>
</dbReference>
<evidence type="ECO:0000313" key="1">
    <source>
        <dbReference type="EMBL" id="KNC47496.1"/>
    </source>
</evidence>
<dbReference type="InterPro" id="IPR051057">
    <property type="entry name" value="PI-PLC_domain"/>
</dbReference>
<protein>
    <submittedName>
        <fullName evidence="1">Uncharacterized protein</fullName>
    </submittedName>
</protein>
<dbReference type="Gene3D" id="3.20.20.190">
    <property type="entry name" value="Phosphatidylinositol (PI) phosphodiesterase"/>
    <property type="match status" value="1"/>
</dbReference>
<name>A0A0L0D5Y7_THETB</name>
<dbReference type="GO" id="GO:0008081">
    <property type="term" value="F:phosphoric diester hydrolase activity"/>
    <property type="evidence" value="ECO:0007669"/>
    <property type="project" value="InterPro"/>
</dbReference>
<reference evidence="1 2" key="1">
    <citation type="submission" date="2010-05" db="EMBL/GenBank/DDBJ databases">
        <title>The Genome Sequence of Thecamonas trahens ATCC 50062.</title>
        <authorList>
            <consortium name="The Broad Institute Genome Sequencing Platform"/>
            <person name="Russ C."/>
            <person name="Cuomo C."/>
            <person name="Shea T."/>
            <person name="Young S.K."/>
            <person name="Zeng Q."/>
            <person name="Koehrsen M."/>
            <person name="Haas B."/>
            <person name="Borodovsky M."/>
            <person name="Guigo R."/>
            <person name="Alvarado L."/>
            <person name="Berlin A."/>
            <person name="Bochicchio J."/>
            <person name="Borenstein D."/>
            <person name="Chapman S."/>
            <person name="Chen Z."/>
            <person name="Freedman E."/>
            <person name="Gellesch M."/>
            <person name="Goldberg J."/>
            <person name="Griggs A."/>
            <person name="Gujja S."/>
            <person name="Heilman E."/>
            <person name="Heiman D."/>
            <person name="Hepburn T."/>
            <person name="Howarth C."/>
            <person name="Jen D."/>
            <person name="Larson L."/>
            <person name="Mehta T."/>
            <person name="Park D."/>
            <person name="Pearson M."/>
            <person name="Roberts A."/>
            <person name="Saif S."/>
            <person name="Shenoy N."/>
            <person name="Sisk P."/>
            <person name="Stolte C."/>
            <person name="Sykes S."/>
            <person name="Thomson T."/>
            <person name="Walk T."/>
            <person name="White J."/>
            <person name="Yandava C."/>
            <person name="Burger G."/>
            <person name="Gray M.W."/>
            <person name="Holland P.W.H."/>
            <person name="King N."/>
            <person name="Lang F.B.F."/>
            <person name="Roger A.J."/>
            <person name="Ruiz-Trillo I."/>
            <person name="Lander E."/>
            <person name="Nusbaum C."/>
        </authorList>
    </citation>
    <scope>NUCLEOTIDE SEQUENCE [LARGE SCALE GENOMIC DNA]</scope>
    <source>
        <strain evidence="1 2">ATCC 50062</strain>
    </source>
</reference>
<dbReference type="STRING" id="461836.A0A0L0D5Y7"/>
<gene>
    <name evidence="1" type="ORF">AMSG_02513</name>
</gene>
<dbReference type="AlphaFoldDB" id="A0A0L0D5Y7"/>
<organism evidence="1 2">
    <name type="scientific">Thecamonas trahens ATCC 50062</name>
    <dbReference type="NCBI Taxonomy" id="461836"/>
    <lineage>
        <taxon>Eukaryota</taxon>
        <taxon>Apusozoa</taxon>
        <taxon>Apusomonadida</taxon>
        <taxon>Apusomonadidae</taxon>
        <taxon>Thecamonas</taxon>
    </lineage>
</organism>
<accession>A0A0L0D5Y7</accession>